<accession>A0A6A5V3E6</accession>
<reference evidence="1" key="1">
    <citation type="journal article" date="2020" name="Stud. Mycol.">
        <title>101 Dothideomycetes genomes: a test case for predicting lifestyles and emergence of pathogens.</title>
        <authorList>
            <person name="Haridas S."/>
            <person name="Albert R."/>
            <person name="Binder M."/>
            <person name="Bloem J."/>
            <person name="Labutti K."/>
            <person name="Salamov A."/>
            <person name="Andreopoulos B."/>
            <person name="Baker S."/>
            <person name="Barry K."/>
            <person name="Bills G."/>
            <person name="Bluhm B."/>
            <person name="Cannon C."/>
            <person name="Castanera R."/>
            <person name="Culley D."/>
            <person name="Daum C."/>
            <person name="Ezra D."/>
            <person name="Gonzalez J."/>
            <person name="Henrissat B."/>
            <person name="Kuo A."/>
            <person name="Liang C."/>
            <person name="Lipzen A."/>
            <person name="Lutzoni F."/>
            <person name="Magnuson J."/>
            <person name="Mondo S."/>
            <person name="Nolan M."/>
            <person name="Ohm R."/>
            <person name="Pangilinan J."/>
            <person name="Park H.-J."/>
            <person name="Ramirez L."/>
            <person name="Alfaro M."/>
            <person name="Sun H."/>
            <person name="Tritt A."/>
            <person name="Yoshinaga Y."/>
            <person name="Zwiers L.-H."/>
            <person name="Turgeon B."/>
            <person name="Goodwin S."/>
            <person name="Spatafora J."/>
            <person name="Crous P."/>
            <person name="Grigoriev I."/>
        </authorList>
    </citation>
    <scope>NUCLEOTIDE SEQUENCE</scope>
    <source>
        <strain evidence="1">CBS 107.79</strain>
    </source>
</reference>
<name>A0A6A5V3E6_9PLEO</name>
<proteinExistence type="predicted"/>
<dbReference type="EMBL" id="ML976727">
    <property type="protein sequence ID" value="KAF1967827.1"/>
    <property type="molecule type" value="Genomic_DNA"/>
</dbReference>
<sequence length="203" mass="22402">MTSSGGSPFNDAYSRGSPQQQQPLFVTVKSPNACCQSQIYPLKVSRNRGIPRLDIALKTLNCGIPRLDIAAQALNCGIPRLDIAAQGLDCGIMRSDIALQALNCIFKPSHSIVNQILEFMKFHHDRFKQILGFIGSCRSHQDEGVYSPSLGDFPPPDDEFRISDLPLKVLIDGRTQSFAETLDGETQAAIISAFTTEFHQEYD</sequence>
<dbReference type="AlphaFoldDB" id="A0A6A5V3E6"/>
<gene>
    <name evidence="1" type="ORF">BU23DRAFT_572814</name>
</gene>
<protein>
    <submittedName>
        <fullName evidence="1">Uncharacterized protein</fullName>
    </submittedName>
</protein>
<evidence type="ECO:0000313" key="1">
    <source>
        <dbReference type="EMBL" id="KAF1967827.1"/>
    </source>
</evidence>
<keyword evidence="2" id="KW-1185">Reference proteome</keyword>
<dbReference type="Proteomes" id="UP000800036">
    <property type="component" value="Unassembled WGS sequence"/>
</dbReference>
<evidence type="ECO:0000313" key="2">
    <source>
        <dbReference type="Proteomes" id="UP000800036"/>
    </source>
</evidence>
<organism evidence="1 2">
    <name type="scientific">Bimuria novae-zelandiae CBS 107.79</name>
    <dbReference type="NCBI Taxonomy" id="1447943"/>
    <lineage>
        <taxon>Eukaryota</taxon>
        <taxon>Fungi</taxon>
        <taxon>Dikarya</taxon>
        <taxon>Ascomycota</taxon>
        <taxon>Pezizomycotina</taxon>
        <taxon>Dothideomycetes</taxon>
        <taxon>Pleosporomycetidae</taxon>
        <taxon>Pleosporales</taxon>
        <taxon>Massarineae</taxon>
        <taxon>Didymosphaeriaceae</taxon>
        <taxon>Bimuria</taxon>
    </lineage>
</organism>